<dbReference type="AlphaFoldDB" id="A0A660L1N2"/>
<accession>A0A660L1N2</accession>
<evidence type="ECO:0000313" key="1">
    <source>
        <dbReference type="EMBL" id="RKQ84767.1"/>
    </source>
</evidence>
<gene>
    <name evidence="1" type="ORF">C7438_1261</name>
</gene>
<protein>
    <submittedName>
        <fullName evidence="1">Uncharacterized protein</fullName>
    </submittedName>
</protein>
<organism evidence="1 2">
    <name type="scientific">Brockia lithotrophica</name>
    <dbReference type="NCBI Taxonomy" id="933949"/>
    <lineage>
        <taxon>Bacteria</taxon>
        <taxon>Bacillati</taxon>
        <taxon>Bacillota</taxon>
        <taxon>Bacilli</taxon>
        <taxon>Bacillales</taxon>
        <taxon>Bacillales Family X. Incertae Sedis</taxon>
        <taxon>Brockia</taxon>
    </lineage>
</organism>
<sequence>MNRSEKLQFTFIQPLVDQILIFGDKINELIICCRDFYQLEKEVQRQSLEMTLGIFAWVLQEIDTHLMNAREGAGASPSPSRRRGSSW</sequence>
<dbReference type="Proteomes" id="UP000267019">
    <property type="component" value="Unassembled WGS sequence"/>
</dbReference>
<keyword evidence="2" id="KW-1185">Reference proteome</keyword>
<comment type="caution">
    <text evidence="1">The sequence shown here is derived from an EMBL/GenBank/DDBJ whole genome shotgun (WGS) entry which is preliminary data.</text>
</comment>
<name>A0A660L1N2_9BACL</name>
<proteinExistence type="predicted"/>
<dbReference type="EMBL" id="RBIJ01000003">
    <property type="protein sequence ID" value="RKQ84767.1"/>
    <property type="molecule type" value="Genomic_DNA"/>
</dbReference>
<evidence type="ECO:0000313" key="2">
    <source>
        <dbReference type="Proteomes" id="UP000267019"/>
    </source>
</evidence>
<reference evidence="1 2" key="1">
    <citation type="submission" date="2018-10" db="EMBL/GenBank/DDBJ databases">
        <title>Genomic Encyclopedia of Type Strains, Phase IV (KMG-IV): sequencing the most valuable type-strain genomes for metagenomic binning, comparative biology and taxonomic classification.</title>
        <authorList>
            <person name="Goeker M."/>
        </authorList>
    </citation>
    <scope>NUCLEOTIDE SEQUENCE [LARGE SCALE GENOMIC DNA]</scope>
    <source>
        <strain evidence="1 2">DSM 22653</strain>
    </source>
</reference>